<dbReference type="EMBL" id="NMUH01004320">
    <property type="protein sequence ID" value="MQM09219.1"/>
    <property type="molecule type" value="Genomic_DNA"/>
</dbReference>
<reference evidence="2" key="1">
    <citation type="submission" date="2017-07" db="EMBL/GenBank/DDBJ databases">
        <title>Taro Niue Genome Assembly and Annotation.</title>
        <authorList>
            <person name="Atibalentja N."/>
            <person name="Keating K."/>
            <person name="Fields C.J."/>
        </authorList>
    </citation>
    <scope>NUCLEOTIDE SEQUENCE</scope>
    <source>
        <strain evidence="2">Niue_2</strain>
        <tissue evidence="2">Leaf</tissue>
    </source>
</reference>
<evidence type="ECO:0000313" key="2">
    <source>
        <dbReference type="EMBL" id="MQM09219.1"/>
    </source>
</evidence>
<name>A0A843WHH7_COLES</name>
<protein>
    <submittedName>
        <fullName evidence="2">Uncharacterized protein</fullName>
    </submittedName>
</protein>
<gene>
    <name evidence="2" type="ORF">Taro_042086</name>
</gene>
<dbReference type="Proteomes" id="UP000652761">
    <property type="component" value="Unassembled WGS sequence"/>
</dbReference>
<feature type="region of interest" description="Disordered" evidence="1">
    <location>
        <begin position="1"/>
        <end position="61"/>
    </location>
</feature>
<comment type="caution">
    <text evidence="2">The sequence shown here is derived from an EMBL/GenBank/DDBJ whole genome shotgun (WGS) entry which is preliminary data.</text>
</comment>
<organism evidence="2 3">
    <name type="scientific">Colocasia esculenta</name>
    <name type="common">Wild taro</name>
    <name type="synonym">Arum esculentum</name>
    <dbReference type="NCBI Taxonomy" id="4460"/>
    <lineage>
        <taxon>Eukaryota</taxon>
        <taxon>Viridiplantae</taxon>
        <taxon>Streptophyta</taxon>
        <taxon>Embryophyta</taxon>
        <taxon>Tracheophyta</taxon>
        <taxon>Spermatophyta</taxon>
        <taxon>Magnoliopsida</taxon>
        <taxon>Liliopsida</taxon>
        <taxon>Araceae</taxon>
        <taxon>Aroideae</taxon>
        <taxon>Colocasieae</taxon>
        <taxon>Colocasia</taxon>
    </lineage>
</organism>
<feature type="compositionally biased region" description="Basic residues" evidence="1">
    <location>
        <begin position="15"/>
        <end position="24"/>
    </location>
</feature>
<dbReference type="AlphaFoldDB" id="A0A843WHH7"/>
<keyword evidence="3" id="KW-1185">Reference proteome</keyword>
<sequence>MSNPHNQTRPEIPRRFSRSTRCPRGKNAPRTPPGPRIAKKPAQQPPPAELSFSKLYSAGVP</sequence>
<evidence type="ECO:0000256" key="1">
    <source>
        <dbReference type="SAM" id="MobiDB-lite"/>
    </source>
</evidence>
<proteinExistence type="predicted"/>
<evidence type="ECO:0000313" key="3">
    <source>
        <dbReference type="Proteomes" id="UP000652761"/>
    </source>
</evidence>
<accession>A0A843WHH7</accession>